<dbReference type="Pfam" id="PF01071">
    <property type="entry name" value="GARS_A"/>
    <property type="match status" value="1"/>
</dbReference>
<evidence type="ECO:0000256" key="7">
    <source>
        <dbReference type="ARBA" id="ARBA00022755"/>
    </source>
</evidence>
<evidence type="ECO:0000313" key="16">
    <source>
        <dbReference type="Proteomes" id="UP001156702"/>
    </source>
</evidence>
<dbReference type="PANTHER" id="PTHR43472:SF1">
    <property type="entry name" value="PHOSPHORIBOSYLAMINE--GLYCINE LIGASE, CHLOROPLASTIC"/>
    <property type="match status" value="1"/>
</dbReference>
<evidence type="ECO:0000313" key="15">
    <source>
        <dbReference type="EMBL" id="GLR53958.1"/>
    </source>
</evidence>
<dbReference type="PANTHER" id="PTHR43472">
    <property type="entry name" value="PHOSPHORIBOSYLAMINE--GLYCINE LIGASE"/>
    <property type="match status" value="1"/>
</dbReference>
<dbReference type="SUPFAM" id="SSF52440">
    <property type="entry name" value="PreATP-grasp domain"/>
    <property type="match status" value="1"/>
</dbReference>
<name>A0ABQ5ZSW6_9HYPH</name>
<sequence>MGMKVLLIGSGGREHALAWKLAQSPLLETLYAAPGNPGIAECATLISLDIDDHAAVAAFCKANGVTFVVVGPEAPLVAGMADELRAADIDVFGPSAAAAQLEGSKGFTKDLCAKYDIPTGAYQRFTDAAAAKAYVEREGAPIVIKADGLAAGKGVTVAMTLGEALAAVDDCFDGAFGAAGAEVVVEAFLDGEEASFFCLCDGANALPLASAQDHKRVGDGDTGPNTGGMGAYSPAPVMTPDMVARTMKEIIEPTIRGMAADGHAFQGVLFAGLMITAKGPELIEYNVRFGDPECQVLMMRLESDLLPILHAAATGRLDTVSASWRDAAALTVVMASKGYPGAYEKNTPIRALPADDAVSKVFHAGTALKDGQLVATGGRVLNVTAVAPTVAEAQKAAYQALDRVEWDNGFCRRDIGWRAIAREKA</sequence>
<dbReference type="Pfam" id="PF02844">
    <property type="entry name" value="GARS_N"/>
    <property type="match status" value="1"/>
</dbReference>
<keyword evidence="7 12" id="KW-0658">Purine biosynthesis</keyword>
<dbReference type="SMART" id="SM01209">
    <property type="entry name" value="GARS_A"/>
    <property type="match status" value="1"/>
</dbReference>
<evidence type="ECO:0000256" key="6">
    <source>
        <dbReference type="ARBA" id="ARBA00022741"/>
    </source>
</evidence>
<evidence type="ECO:0000256" key="9">
    <source>
        <dbReference type="ARBA" id="ARBA00038345"/>
    </source>
</evidence>
<dbReference type="SMART" id="SM01210">
    <property type="entry name" value="GARS_C"/>
    <property type="match status" value="1"/>
</dbReference>
<dbReference type="GO" id="GO:0016874">
    <property type="term" value="F:ligase activity"/>
    <property type="evidence" value="ECO:0007669"/>
    <property type="project" value="UniProtKB-KW"/>
</dbReference>
<dbReference type="PROSITE" id="PS00184">
    <property type="entry name" value="GARS"/>
    <property type="match status" value="1"/>
</dbReference>
<organism evidence="15 16">
    <name type="scientific">Shinella yambaruensis</name>
    <dbReference type="NCBI Taxonomy" id="415996"/>
    <lineage>
        <taxon>Bacteria</taxon>
        <taxon>Pseudomonadati</taxon>
        <taxon>Pseudomonadota</taxon>
        <taxon>Alphaproteobacteria</taxon>
        <taxon>Hyphomicrobiales</taxon>
        <taxon>Rhizobiaceae</taxon>
        <taxon>Shinella</taxon>
    </lineage>
</organism>
<dbReference type="InterPro" id="IPR016185">
    <property type="entry name" value="PreATP-grasp_dom_sf"/>
</dbReference>
<keyword evidence="16" id="KW-1185">Reference proteome</keyword>
<evidence type="ECO:0000256" key="13">
    <source>
        <dbReference type="PROSITE-ProRule" id="PRU00409"/>
    </source>
</evidence>
<evidence type="ECO:0000256" key="10">
    <source>
        <dbReference type="ARBA" id="ARBA00042242"/>
    </source>
</evidence>
<dbReference type="Gene3D" id="3.40.50.20">
    <property type="match status" value="1"/>
</dbReference>
<feature type="domain" description="ATP-grasp" evidence="14">
    <location>
        <begin position="109"/>
        <end position="314"/>
    </location>
</feature>
<reference evidence="16" key="1">
    <citation type="journal article" date="2019" name="Int. J. Syst. Evol. Microbiol.">
        <title>The Global Catalogue of Microorganisms (GCM) 10K type strain sequencing project: providing services to taxonomists for standard genome sequencing and annotation.</title>
        <authorList>
            <consortium name="The Broad Institute Genomics Platform"/>
            <consortium name="The Broad Institute Genome Sequencing Center for Infectious Disease"/>
            <person name="Wu L."/>
            <person name="Ma J."/>
        </authorList>
    </citation>
    <scope>NUCLEOTIDE SEQUENCE [LARGE SCALE GENOMIC DNA]</scope>
    <source>
        <strain evidence="16">NBRC 102122</strain>
    </source>
</reference>
<proteinExistence type="inferred from homology"/>
<dbReference type="HAMAP" id="MF_00138">
    <property type="entry name" value="GARS"/>
    <property type="match status" value="1"/>
</dbReference>
<evidence type="ECO:0000256" key="5">
    <source>
        <dbReference type="ARBA" id="ARBA00022598"/>
    </source>
</evidence>
<evidence type="ECO:0000256" key="8">
    <source>
        <dbReference type="ARBA" id="ARBA00022840"/>
    </source>
</evidence>
<dbReference type="InterPro" id="IPR037123">
    <property type="entry name" value="PRibGlycinamide_synth_C_sf"/>
</dbReference>
<comment type="cofactor">
    <cofactor evidence="2">
        <name>Mg(2+)</name>
        <dbReference type="ChEBI" id="CHEBI:18420"/>
    </cofactor>
</comment>
<dbReference type="NCBIfam" id="TIGR00877">
    <property type="entry name" value="purD"/>
    <property type="match status" value="1"/>
</dbReference>
<dbReference type="InterPro" id="IPR020559">
    <property type="entry name" value="PRibGlycinamide_synth_CS"/>
</dbReference>
<comment type="catalytic activity">
    <reaction evidence="12">
        <text>5-phospho-beta-D-ribosylamine + glycine + ATP = N(1)-(5-phospho-beta-D-ribosyl)glycinamide + ADP + phosphate + H(+)</text>
        <dbReference type="Rhea" id="RHEA:17453"/>
        <dbReference type="ChEBI" id="CHEBI:15378"/>
        <dbReference type="ChEBI" id="CHEBI:30616"/>
        <dbReference type="ChEBI" id="CHEBI:43474"/>
        <dbReference type="ChEBI" id="CHEBI:57305"/>
        <dbReference type="ChEBI" id="CHEBI:58681"/>
        <dbReference type="ChEBI" id="CHEBI:143788"/>
        <dbReference type="ChEBI" id="CHEBI:456216"/>
        <dbReference type="EC" id="6.3.4.13"/>
    </reaction>
</comment>
<dbReference type="EMBL" id="BSOP01000044">
    <property type="protein sequence ID" value="GLR53958.1"/>
    <property type="molecule type" value="Genomic_DNA"/>
</dbReference>
<dbReference type="Pfam" id="PF02843">
    <property type="entry name" value="GARS_C"/>
    <property type="match status" value="1"/>
</dbReference>
<protein>
    <recommendedName>
        <fullName evidence="4 12">Phosphoribosylamine--glycine ligase</fullName>
        <ecNumber evidence="4 12">6.3.4.13</ecNumber>
    </recommendedName>
    <alternativeName>
        <fullName evidence="12">GARS</fullName>
    </alternativeName>
    <alternativeName>
        <fullName evidence="10 12">Glycinamide ribonucleotide synthetase</fullName>
    </alternativeName>
    <alternativeName>
        <fullName evidence="11 12">Phosphoribosylglycinamide synthetase</fullName>
    </alternativeName>
</protein>
<dbReference type="InterPro" id="IPR020562">
    <property type="entry name" value="PRibGlycinamide_synth_N"/>
</dbReference>
<dbReference type="Gene3D" id="3.90.600.10">
    <property type="entry name" value="Phosphoribosylglycinamide synthetase, C-terminal domain"/>
    <property type="match status" value="1"/>
</dbReference>
<evidence type="ECO:0000256" key="11">
    <source>
        <dbReference type="ARBA" id="ARBA00042864"/>
    </source>
</evidence>
<dbReference type="PROSITE" id="PS50975">
    <property type="entry name" value="ATP_GRASP"/>
    <property type="match status" value="1"/>
</dbReference>
<dbReference type="InterPro" id="IPR000115">
    <property type="entry name" value="PRibGlycinamide_synth"/>
</dbReference>
<dbReference type="InterPro" id="IPR020561">
    <property type="entry name" value="PRibGlycinamid_synth_ATP-grasp"/>
</dbReference>
<dbReference type="InterPro" id="IPR011761">
    <property type="entry name" value="ATP-grasp"/>
</dbReference>
<dbReference type="EC" id="6.3.4.13" evidence="4 12"/>
<evidence type="ECO:0000256" key="12">
    <source>
        <dbReference type="HAMAP-Rule" id="MF_00138"/>
    </source>
</evidence>
<dbReference type="Gene3D" id="3.30.1490.20">
    <property type="entry name" value="ATP-grasp fold, A domain"/>
    <property type="match status" value="1"/>
</dbReference>
<dbReference type="InterPro" id="IPR020560">
    <property type="entry name" value="PRibGlycinamide_synth_C-dom"/>
</dbReference>
<accession>A0ABQ5ZSW6</accession>
<dbReference type="Gene3D" id="3.30.470.20">
    <property type="entry name" value="ATP-grasp fold, B domain"/>
    <property type="match status" value="1"/>
</dbReference>
<evidence type="ECO:0000256" key="1">
    <source>
        <dbReference type="ARBA" id="ARBA00001936"/>
    </source>
</evidence>
<gene>
    <name evidence="12 15" type="primary">purD</name>
    <name evidence="15" type="ORF">GCM10007923_51750</name>
</gene>
<dbReference type="InterPro" id="IPR013815">
    <property type="entry name" value="ATP_grasp_subdomain_1"/>
</dbReference>
<keyword evidence="8 13" id="KW-0067">ATP-binding</keyword>
<dbReference type="Proteomes" id="UP001156702">
    <property type="component" value="Unassembled WGS sequence"/>
</dbReference>
<keyword evidence="5 12" id="KW-0436">Ligase</keyword>
<evidence type="ECO:0000259" key="14">
    <source>
        <dbReference type="PROSITE" id="PS50975"/>
    </source>
</evidence>
<keyword evidence="6 13" id="KW-0547">Nucleotide-binding</keyword>
<dbReference type="SUPFAM" id="SSF51246">
    <property type="entry name" value="Rudiment single hybrid motif"/>
    <property type="match status" value="1"/>
</dbReference>
<comment type="similarity">
    <text evidence="9 12">Belongs to the GARS family.</text>
</comment>
<evidence type="ECO:0000256" key="3">
    <source>
        <dbReference type="ARBA" id="ARBA00005174"/>
    </source>
</evidence>
<dbReference type="SUPFAM" id="SSF56059">
    <property type="entry name" value="Glutathione synthetase ATP-binding domain-like"/>
    <property type="match status" value="1"/>
</dbReference>
<comment type="pathway">
    <text evidence="3 12">Purine metabolism; IMP biosynthesis via de novo pathway; N(1)-(5-phospho-D-ribosyl)glycinamide from 5-phospho-alpha-D-ribose 1-diphosphate: step 2/2.</text>
</comment>
<evidence type="ECO:0000256" key="2">
    <source>
        <dbReference type="ARBA" id="ARBA00001946"/>
    </source>
</evidence>
<evidence type="ECO:0000256" key="4">
    <source>
        <dbReference type="ARBA" id="ARBA00013255"/>
    </source>
</evidence>
<comment type="caution">
    <text evidence="15">The sequence shown here is derived from an EMBL/GenBank/DDBJ whole genome shotgun (WGS) entry which is preliminary data.</text>
</comment>
<dbReference type="InterPro" id="IPR011054">
    <property type="entry name" value="Rudment_hybrid_motif"/>
</dbReference>
<comment type="cofactor">
    <cofactor evidence="1">
        <name>Mn(2+)</name>
        <dbReference type="ChEBI" id="CHEBI:29035"/>
    </cofactor>
</comment>